<dbReference type="EMBL" id="JALJOT010000010">
    <property type="protein sequence ID" value="KAK9906840.1"/>
    <property type="molecule type" value="Genomic_DNA"/>
</dbReference>
<protein>
    <recommendedName>
        <fullName evidence="2">OCRE domain-containing protein</fullName>
    </recommendedName>
</protein>
<dbReference type="InterPro" id="IPR035623">
    <property type="entry name" value="SUA-like_OCRE"/>
</dbReference>
<feature type="region of interest" description="Disordered" evidence="1">
    <location>
        <begin position="207"/>
        <end position="234"/>
    </location>
</feature>
<sequence length="476" mass="50776">MSGKRKMGNMGAPLDTDELVQEALREVEEKKKAKKQAQSGVPVKDPSKKGKTLQELEEEEGGTIKESQVPMAQLKRAQKRTGKAQTEETELVGVNELEHVEEALEVEEDEGVTLEPFNLAQERREGYFDEGGHYVENRNKDEEELEKDAWLTSSKDAVVSAAVRRKIEEQQAREAAAEAAPDMSGAQAAAFKRQIADLLQRGETVTEALKRLRPPAPRPARRGKLRPSQMAEKTPEDLAALGAFNAITEAASALMDSGELDVYSTCREEFQRAAALFAPAADIFADADGGDDDMFGDGFAAKQGEAGPSSAGPSGVNGHGPPSTAAAAAPSAAPPAQVTPAAAAAGDAARPAAVQASGSKGAAPDREADAVDYARWPIKELRRFLTERGADPAGIVEKDDLVAKVKDLAERGPEGEVHAEAPSGYVLDTSSGYYYNAETGLYYDASSGGYFSSSTNKWYSYDGQTGQYNEWPASGS</sequence>
<evidence type="ECO:0000313" key="4">
    <source>
        <dbReference type="Proteomes" id="UP001491310"/>
    </source>
</evidence>
<feature type="compositionally biased region" description="Low complexity" evidence="1">
    <location>
        <begin position="296"/>
        <end position="356"/>
    </location>
</feature>
<comment type="caution">
    <text evidence="3">The sequence shown here is derived from an EMBL/GenBank/DDBJ whole genome shotgun (WGS) entry which is preliminary data.</text>
</comment>
<proteinExistence type="predicted"/>
<feature type="domain" description="OCRE" evidence="2">
    <location>
        <begin position="422"/>
        <end position="471"/>
    </location>
</feature>
<dbReference type="Proteomes" id="UP001491310">
    <property type="component" value="Unassembled WGS sequence"/>
</dbReference>
<dbReference type="InterPro" id="IPR039905">
    <property type="entry name" value="CD2BP2/Lin1"/>
</dbReference>
<dbReference type="InterPro" id="IPR041591">
    <property type="entry name" value="OCRE"/>
</dbReference>
<keyword evidence="4" id="KW-1185">Reference proteome</keyword>
<evidence type="ECO:0000259" key="2">
    <source>
        <dbReference type="Pfam" id="PF17780"/>
    </source>
</evidence>
<dbReference type="Pfam" id="PF17780">
    <property type="entry name" value="OCRE"/>
    <property type="match status" value="1"/>
</dbReference>
<evidence type="ECO:0000313" key="3">
    <source>
        <dbReference type="EMBL" id="KAK9906840.1"/>
    </source>
</evidence>
<accession>A0ABR2YK91</accession>
<feature type="region of interest" description="Disordered" evidence="1">
    <location>
        <begin position="27"/>
        <end position="88"/>
    </location>
</feature>
<name>A0ABR2YK91_9CHLO</name>
<dbReference type="PANTHER" id="PTHR13138">
    <property type="entry name" value="PROTEIN LIN1"/>
    <property type="match status" value="1"/>
</dbReference>
<gene>
    <name evidence="3" type="ORF">WJX75_008935</name>
</gene>
<dbReference type="CDD" id="cd16166">
    <property type="entry name" value="OCRE_SUA_like"/>
    <property type="match status" value="1"/>
</dbReference>
<reference evidence="3 4" key="1">
    <citation type="journal article" date="2024" name="Nat. Commun.">
        <title>Phylogenomics reveals the evolutionary origins of lichenization in chlorophyte algae.</title>
        <authorList>
            <person name="Puginier C."/>
            <person name="Libourel C."/>
            <person name="Otte J."/>
            <person name="Skaloud P."/>
            <person name="Haon M."/>
            <person name="Grisel S."/>
            <person name="Petersen M."/>
            <person name="Berrin J.G."/>
            <person name="Delaux P.M."/>
            <person name="Dal Grande F."/>
            <person name="Keller J."/>
        </authorList>
    </citation>
    <scope>NUCLEOTIDE SEQUENCE [LARGE SCALE GENOMIC DNA]</scope>
    <source>
        <strain evidence="3 4">SAG 216-7</strain>
    </source>
</reference>
<organism evidence="3 4">
    <name type="scientific">Coccomyxa subellipsoidea</name>
    <dbReference type="NCBI Taxonomy" id="248742"/>
    <lineage>
        <taxon>Eukaryota</taxon>
        <taxon>Viridiplantae</taxon>
        <taxon>Chlorophyta</taxon>
        <taxon>core chlorophytes</taxon>
        <taxon>Trebouxiophyceae</taxon>
        <taxon>Trebouxiophyceae incertae sedis</taxon>
        <taxon>Coccomyxaceae</taxon>
        <taxon>Coccomyxa</taxon>
    </lineage>
</organism>
<feature type="compositionally biased region" description="Basic and acidic residues" evidence="1">
    <location>
        <begin position="45"/>
        <end position="54"/>
    </location>
</feature>
<feature type="region of interest" description="Disordered" evidence="1">
    <location>
        <begin position="295"/>
        <end position="372"/>
    </location>
</feature>
<dbReference type="PANTHER" id="PTHR13138:SF3">
    <property type="entry name" value="CD2 ANTIGEN CYTOPLASMIC TAIL-BINDING PROTEIN 2"/>
    <property type="match status" value="1"/>
</dbReference>
<evidence type="ECO:0000256" key="1">
    <source>
        <dbReference type="SAM" id="MobiDB-lite"/>
    </source>
</evidence>